<feature type="compositionally biased region" description="Polar residues" evidence="2">
    <location>
        <begin position="1"/>
        <end position="11"/>
    </location>
</feature>
<comment type="caution">
    <text evidence="3">The sequence shown here is derived from an EMBL/GenBank/DDBJ whole genome shotgun (WGS) entry which is preliminary data.</text>
</comment>
<dbReference type="AlphaFoldDB" id="A0AAV5SBF7"/>
<evidence type="ECO:0000256" key="2">
    <source>
        <dbReference type="SAM" id="MobiDB-lite"/>
    </source>
</evidence>
<keyword evidence="1" id="KW-0175">Coiled coil</keyword>
<dbReference type="EMBL" id="BTSX01000001">
    <property type="protein sequence ID" value="GMS78614.1"/>
    <property type="molecule type" value="Genomic_DNA"/>
</dbReference>
<feature type="non-terminal residue" evidence="3">
    <location>
        <position position="408"/>
    </location>
</feature>
<dbReference type="Proteomes" id="UP001432027">
    <property type="component" value="Unassembled WGS sequence"/>
</dbReference>
<keyword evidence="4" id="KW-1185">Reference proteome</keyword>
<feature type="coiled-coil region" evidence="1">
    <location>
        <begin position="301"/>
        <end position="360"/>
    </location>
</feature>
<name>A0AAV5SBF7_9BILA</name>
<protein>
    <submittedName>
        <fullName evidence="3">Uncharacterized protein</fullName>
    </submittedName>
</protein>
<evidence type="ECO:0000313" key="4">
    <source>
        <dbReference type="Proteomes" id="UP001432027"/>
    </source>
</evidence>
<organism evidence="3 4">
    <name type="scientific">Pristionchus entomophagus</name>
    <dbReference type="NCBI Taxonomy" id="358040"/>
    <lineage>
        <taxon>Eukaryota</taxon>
        <taxon>Metazoa</taxon>
        <taxon>Ecdysozoa</taxon>
        <taxon>Nematoda</taxon>
        <taxon>Chromadorea</taxon>
        <taxon>Rhabditida</taxon>
        <taxon>Rhabditina</taxon>
        <taxon>Diplogasteromorpha</taxon>
        <taxon>Diplogasteroidea</taxon>
        <taxon>Neodiplogasteridae</taxon>
        <taxon>Pristionchus</taxon>
    </lineage>
</organism>
<sequence>MKDAAKSTTTRPSKRDVIVIDDEESTEDQPVSKNVKREEEPEAAPTVAELQEEVAKLKDSFQRACRAARLAELRAEQAESFLDSKQGVNDGAEKEKIEELEKNLDDALKKLEAATKREEKAYHSNRELLRQKEVLNAEVDDLKKAVGEGIASDDTLKKALTLVSWQLNEARTGAESTVTKTVELARENEVLKIELNDAKRRADITASLNAALSRKNESLKTEVADLKTGEQERMAEISTKLDEAIRNAGVMSSMNATLSRVKGLLETELAETKKTQRDKMSEISSQLEVARRGAGITASLNAALSRANESLKIDLAETKRAQRDKVLSLMLERDAEKQKVREGQARIDELTQKLAEFERSSVADHAKIDELKRELVQYEGVPKPLLQLILSQPTQSQLQLLTPLTPPF</sequence>
<proteinExistence type="predicted"/>
<reference evidence="3" key="1">
    <citation type="submission" date="2023-10" db="EMBL/GenBank/DDBJ databases">
        <title>Genome assembly of Pristionchus species.</title>
        <authorList>
            <person name="Yoshida K."/>
            <person name="Sommer R.J."/>
        </authorList>
    </citation>
    <scope>NUCLEOTIDE SEQUENCE</scope>
    <source>
        <strain evidence="3">RS0144</strain>
    </source>
</reference>
<accession>A0AAV5SBF7</accession>
<evidence type="ECO:0000313" key="3">
    <source>
        <dbReference type="EMBL" id="GMS78614.1"/>
    </source>
</evidence>
<feature type="region of interest" description="Disordered" evidence="2">
    <location>
        <begin position="1"/>
        <end position="47"/>
    </location>
</feature>
<feature type="coiled-coil region" evidence="1">
    <location>
        <begin position="47"/>
        <end position="145"/>
    </location>
</feature>
<evidence type="ECO:0000256" key="1">
    <source>
        <dbReference type="SAM" id="Coils"/>
    </source>
</evidence>
<feature type="coiled-coil region" evidence="1">
    <location>
        <begin position="181"/>
        <end position="229"/>
    </location>
</feature>
<gene>
    <name evidence="3" type="ORF">PENTCL1PPCAC_789</name>
</gene>